<feature type="region of interest" description="Disordered" evidence="1">
    <location>
        <begin position="483"/>
        <end position="526"/>
    </location>
</feature>
<name>A0AAD9PIM5_9APIC</name>
<protein>
    <recommendedName>
        <fullName evidence="4">WH2 domain-containing protein</fullName>
    </recommendedName>
</protein>
<feature type="region of interest" description="Disordered" evidence="1">
    <location>
        <begin position="611"/>
        <end position="654"/>
    </location>
</feature>
<sequence>MTIAEHNQTTFYYKCLKIRNQNSELEAILIMNIISLFCVLQLSNKFLTLSLAIDQVLDISCSIGNELISVTTTTLHKGIKYVYKPQKGNHAFSIIRDGKYTVSINEKFKAAFVIVYKYNKTRLLMVPKSKNSYGLKKGNAYLYFEFIEDRFQPISLRTFMFLKHQFEKYTTILDILKKNVFIDKKVRKNSTVRYKPSDTNVFVVRVKEGNLKIWPKAEQKGGIFISGEYSNKKDKSEFKVTYEDVDKKKKTSYHMFNGKEWIETDKWEASRSSFSTGLMSYLSWKNRPANSRFNGGSKSTRLQDNAEYKGLNELESDKPPKLTTGHSSYPIKDDDIDDDLLILKDVNTGSSSSYHPSSSDKIKESTTNNIITETNGKKNHKRQYGKSITTVKGGKGPYKSNLEVKSSKVLEELNPNRRSSPLGKNNSSDSSQVLPPPPPPPTSNSMKTTSTLPINKGSKGDTNEELMETLMKELREFHKRKGLLGQGKNNSSDSSQVLPPPPPPPTSNSMKTTSTLPINKGSKGDTNEELMETLMKELREFHKRKGLLGQGKNNSSDSSQVLPPPPPPPTSNSMKTTSTLPINKGSKGDTNEELMETLMKELREFHKRKGLLGQGKNNSSDSSQVLPPPPPPPTSNSMKTTSTLPINKGSKGDTNEELMETLMKELREFHKRKGLLGQGKNNSSDSSQVLPPPPPPPTSNSMKTTSTLPINKGSKGDTNEELMETLMKELREFHERKILCPP</sequence>
<proteinExistence type="predicted"/>
<feature type="compositionally biased region" description="Polar residues" evidence="1">
    <location>
        <begin position="416"/>
        <end position="426"/>
    </location>
</feature>
<dbReference type="PANTHER" id="PTHR23330:SF9">
    <property type="entry name" value="PROLINE-RICH PROTEIN 11"/>
    <property type="match status" value="1"/>
</dbReference>
<evidence type="ECO:0008006" key="4">
    <source>
        <dbReference type="Google" id="ProtNLM"/>
    </source>
</evidence>
<accession>A0AAD9PIM5</accession>
<dbReference type="RefSeq" id="XP_067802341.1">
    <property type="nucleotide sequence ID" value="XM_067948190.1"/>
</dbReference>
<feature type="region of interest" description="Disordered" evidence="1">
    <location>
        <begin position="547"/>
        <end position="590"/>
    </location>
</feature>
<evidence type="ECO:0000313" key="2">
    <source>
        <dbReference type="EMBL" id="KAK2195498.1"/>
    </source>
</evidence>
<comment type="caution">
    <text evidence="2">The sequence shown here is derived from an EMBL/GenBank/DDBJ whole genome shotgun (WGS) entry which is preliminary data.</text>
</comment>
<dbReference type="EMBL" id="JALLKP010000004">
    <property type="protein sequence ID" value="KAK2195498.1"/>
    <property type="molecule type" value="Genomic_DNA"/>
</dbReference>
<organism evidence="2 3">
    <name type="scientific">Babesia duncani</name>
    <dbReference type="NCBI Taxonomy" id="323732"/>
    <lineage>
        <taxon>Eukaryota</taxon>
        <taxon>Sar</taxon>
        <taxon>Alveolata</taxon>
        <taxon>Apicomplexa</taxon>
        <taxon>Aconoidasida</taxon>
        <taxon>Piroplasmida</taxon>
        <taxon>Babesiidae</taxon>
        <taxon>Babesia</taxon>
    </lineage>
</organism>
<feature type="region of interest" description="Disordered" evidence="1">
    <location>
        <begin position="347"/>
        <end position="462"/>
    </location>
</feature>
<keyword evidence="3" id="KW-1185">Reference proteome</keyword>
<feature type="region of interest" description="Disordered" evidence="1">
    <location>
        <begin position="311"/>
        <end position="330"/>
    </location>
</feature>
<feature type="compositionally biased region" description="Basic and acidic residues" evidence="1">
    <location>
        <begin position="405"/>
        <end position="415"/>
    </location>
</feature>
<feature type="compositionally biased region" description="Basic and acidic residues" evidence="1">
    <location>
        <begin position="311"/>
        <end position="320"/>
    </location>
</feature>
<dbReference type="Proteomes" id="UP001214638">
    <property type="component" value="Unassembled WGS sequence"/>
</dbReference>
<dbReference type="GeneID" id="94337471"/>
<dbReference type="KEGG" id="bdw:94337471"/>
<evidence type="ECO:0000313" key="3">
    <source>
        <dbReference type="Proteomes" id="UP001214638"/>
    </source>
</evidence>
<feature type="compositionally biased region" description="Low complexity" evidence="1">
    <location>
        <begin position="365"/>
        <end position="374"/>
    </location>
</feature>
<evidence type="ECO:0000256" key="1">
    <source>
        <dbReference type="SAM" id="MobiDB-lite"/>
    </source>
</evidence>
<gene>
    <name evidence="2" type="ORF">BdWA1_003174</name>
</gene>
<feature type="region of interest" description="Disordered" evidence="1">
    <location>
        <begin position="668"/>
        <end position="719"/>
    </location>
</feature>
<dbReference type="AlphaFoldDB" id="A0AAD9PIM5"/>
<reference evidence="2" key="1">
    <citation type="journal article" date="2023" name="Nat. Microbiol.">
        <title>Babesia duncani multi-omics identifies virulence factors and drug targets.</title>
        <authorList>
            <person name="Singh P."/>
            <person name="Lonardi S."/>
            <person name="Liang Q."/>
            <person name="Vydyam P."/>
            <person name="Khabirova E."/>
            <person name="Fang T."/>
            <person name="Gihaz S."/>
            <person name="Thekkiniath J."/>
            <person name="Munshi M."/>
            <person name="Abel S."/>
            <person name="Ciampossin L."/>
            <person name="Batugedara G."/>
            <person name="Gupta M."/>
            <person name="Lu X.M."/>
            <person name="Lenz T."/>
            <person name="Chakravarty S."/>
            <person name="Cornillot E."/>
            <person name="Hu Y."/>
            <person name="Ma W."/>
            <person name="Gonzalez L.M."/>
            <person name="Sanchez S."/>
            <person name="Estrada K."/>
            <person name="Sanchez-Flores A."/>
            <person name="Montero E."/>
            <person name="Harb O.S."/>
            <person name="Le Roch K.G."/>
            <person name="Mamoun C.B."/>
        </authorList>
    </citation>
    <scope>NUCLEOTIDE SEQUENCE</scope>
    <source>
        <strain evidence="2">WA1</strain>
    </source>
</reference>
<dbReference type="PANTHER" id="PTHR23330">
    <property type="entry name" value="P300 TRANSCRIPTIONAL COFACTOR JMY-RELATED"/>
    <property type="match status" value="1"/>
</dbReference>